<feature type="chain" id="PRO_5042292022" description="Secreted protein" evidence="2">
    <location>
        <begin position="33"/>
        <end position="75"/>
    </location>
</feature>
<keyword evidence="4" id="KW-1185">Reference proteome</keyword>
<feature type="signal peptide" evidence="2">
    <location>
        <begin position="1"/>
        <end position="32"/>
    </location>
</feature>
<protein>
    <recommendedName>
        <fullName evidence="5">Secreted protein</fullName>
    </recommendedName>
</protein>
<dbReference type="AlphaFoldDB" id="A0AAE2V9N9"/>
<accession>A0AAE2V9N9</accession>
<evidence type="ECO:0000313" key="4">
    <source>
        <dbReference type="Proteomes" id="UP000634206"/>
    </source>
</evidence>
<sequence length="75" mass="7680">MRSISLLFVAALLALTPSCSLLSSLLKIPASAVQMATRTVGLSGLTDEAPQPEEDAELGALNEPAAEVDAVGNDQ</sequence>
<evidence type="ECO:0000313" key="3">
    <source>
        <dbReference type="EMBL" id="MBK1855463.1"/>
    </source>
</evidence>
<evidence type="ECO:0000256" key="2">
    <source>
        <dbReference type="SAM" id="SignalP"/>
    </source>
</evidence>
<organism evidence="3 4">
    <name type="scientific">Oceaniferula flava</name>
    <dbReference type="NCBI Taxonomy" id="2800421"/>
    <lineage>
        <taxon>Bacteria</taxon>
        <taxon>Pseudomonadati</taxon>
        <taxon>Verrucomicrobiota</taxon>
        <taxon>Verrucomicrobiia</taxon>
        <taxon>Verrucomicrobiales</taxon>
        <taxon>Verrucomicrobiaceae</taxon>
        <taxon>Oceaniferula</taxon>
    </lineage>
</organism>
<dbReference type="Proteomes" id="UP000634206">
    <property type="component" value="Unassembled WGS sequence"/>
</dbReference>
<proteinExistence type="predicted"/>
<feature type="region of interest" description="Disordered" evidence="1">
    <location>
        <begin position="44"/>
        <end position="75"/>
    </location>
</feature>
<evidence type="ECO:0000256" key="1">
    <source>
        <dbReference type="SAM" id="MobiDB-lite"/>
    </source>
</evidence>
<dbReference type="RefSeq" id="WP_309490075.1">
    <property type="nucleotide sequence ID" value="NZ_JAENIG010000006.1"/>
</dbReference>
<gene>
    <name evidence="3" type="ORF">JIN83_10865</name>
</gene>
<evidence type="ECO:0008006" key="5">
    <source>
        <dbReference type="Google" id="ProtNLM"/>
    </source>
</evidence>
<reference evidence="3" key="1">
    <citation type="submission" date="2021-01" db="EMBL/GenBank/DDBJ databases">
        <title>Modified the classification status of verrucomicrobia.</title>
        <authorList>
            <person name="Feng X."/>
        </authorList>
    </citation>
    <scope>NUCLEOTIDE SEQUENCE</scope>
    <source>
        <strain evidence="3">5K15</strain>
    </source>
</reference>
<name>A0AAE2V9N9_9BACT</name>
<comment type="caution">
    <text evidence="3">The sequence shown here is derived from an EMBL/GenBank/DDBJ whole genome shotgun (WGS) entry which is preliminary data.</text>
</comment>
<keyword evidence="2" id="KW-0732">Signal</keyword>
<dbReference type="EMBL" id="JAENIG010000006">
    <property type="protein sequence ID" value="MBK1855463.1"/>
    <property type="molecule type" value="Genomic_DNA"/>
</dbReference>